<accession>A1A439</accession>
<dbReference type="RefSeq" id="YP_941473.1">
    <property type="nucleotide sequence ID" value="NC_008707.1"/>
</dbReference>
<dbReference type="GeneID" id="5076008"/>
<dbReference type="EMBL" id="AY743591">
    <property type="protein sequence ID" value="ABL11235.1"/>
    <property type="molecule type" value="Genomic_RNA"/>
</dbReference>
<sequence length="211" mass="23544">MMFIPILLLLLSPCVLADLIPHPEIPGNLPEEKISKSIRETPETIPGERNPRPEIKLKPQESVKVSTDVGGEAPMQFPSEIKLEEKSPPGKVVTNCIDCAIQHLPEVAFSVKVPKLNIDFEVTDFPSSRLIFAKLASRIRDLPFVRSLRIPSDHQRLQLRSIGDVEVHIHIPKFGWKQVLKMSDVISGFELPKIPTIAPNVESCVGECLTH</sequence>
<proteinExistence type="predicted"/>
<reference evidence="2" key="1">
    <citation type="journal article" date="2004" name="Arch. Virol.">
        <title>Strawberry necrotic shock virus is a distinct virus and not a strain of Tobacco streak virus.</title>
        <authorList>
            <person name="Tzanetakis I.E."/>
            <person name="Mackey I.C."/>
            <person name="Martin R.R."/>
        </authorList>
    </citation>
    <scope>NUCLEOTIDE SEQUENCE [LARGE SCALE GENOMIC DNA]</scope>
</reference>
<dbReference type="KEGG" id="vg:5076008"/>
<protein>
    <submittedName>
        <fullName evidence="1">2b protein</fullName>
    </submittedName>
</protein>
<evidence type="ECO:0000313" key="1">
    <source>
        <dbReference type="EMBL" id="ABL11235.1"/>
    </source>
</evidence>
<keyword evidence="2" id="KW-1185">Reference proteome</keyword>
<dbReference type="Proteomes" id="UP000207610">
    <property type="component" value="Genome"/>
</dbReference>
<name>A1A439_9BROM</name>
<organism evidence="1 2">
    <name type="scientific">Strawberry necrotic shock virus</name>
    <dbReference type="NCBI Taxonomy" id="243563"/>
    <lineage>
        <taxon>Viruses</taxon>
        <taxon>Riboviria</taxon>
        <taxon>Orthornavirae</taxon>
        <taxon>Kitrinoviricota</taxon>
        <taxon>Alsuviricetes</taxon>
        <taxon>Martellivirales</taxon>
        <taxon>Bromoviridae</taxon>
        <taxon>Ilarvirus</taxon>
        <taxon>Ilarvirus SNSV</taxon>
    </lineage>
</organism>
<reference evidence="1 2" key="2">
    <citation type="journal article" date="2010" name="Arch. Virol.">
        <title>Genomic sequences of blackberry chlorotic ringspot virus and strawberry necrotic shock virus and the phylogeny of viruses in subgroup 1 of the genus Ilarvirus.</title>
        <authorList>
            <person name="Tzanetakis I.E."/>
            <person name="Martin R.R."/>
            <person name="Scott S.W."/>
        </authorList>
    </citation>
    <scope>NUCLEOTIDE SEQUENCE [LARGE SCALE GENOMIC DNA]</scope>
</reference>
<evidence type="ECO:0000313" key="2">
    <source>
        <dbReference type="Proteomes" id="UP000207610"/>
    </source>
</evidence>